<evidence type="ECO:0000256" key="2">
    <source>
        <dbReference type="SAM" id="SignalP"/>
    </source>
</evidence>
<dbReference type="EMBL" id="BOOG01000041">
    <property type="protein sequence ID" value="GIH71890.1"/>
    <property type="molecule type" value="Genomic_DNA"/>
</dbReference>
<organism evidence="3 4">
    <name type="scientific">Sphaerimonospora thailandensis</name>
    <dbReference type="NCBI Taxonomy" id="795644"/>
    <lineage>
        <taxon>Bacteria</taxon>
        <taxon>Bacillati</taxon>
        <taxon>Actinomycetota</taxon>
        <taxon>Actinomycetes</taxon>
        <taxon>Streptosporangiales</taxon>
        <taxon>Streptosporangiaceae</taxon>
        <taxon>Sphaerimonospora</taxon>
    </lineage>
</organism>
<feature type="signal peptide" evidence="2">
    <location>
        <begin position="1"/>
        <end position="26"/>
    </location>
</feature>
<evidence type="ECO:0000313" key="4">
    <source>
        <dbReference type="Proteomes" id="UP000610966"/>
    </source>
</evidence>
<evidence type="ECO:0000313" key="3">
    <source>
        <dbReference type="EMBL" id="GIH71890.1"/>
    </source>
</evidence>
<dbReference type="SUPFAM" id="SSF109998">
    <property type="entry name" value="Triger factor/SurA peptide-binding domain-like"/>
    <property type="match status" value="1"/>
</dbReference>
<comment type="caution">
    <text evidence="3">The sequence shown here is derived from an EMBL/GenBank/DDBJ whole genome shotgun (WGS) entry which is preliminary data.</text>
</comment>
<evidence type="ECO:0008006" key="5">
    <source>
        <dbReference type="Google" id="ProtNLM"/>
    </source>
</evidence>
<protein>
    <recommendedName>
        <fullName evidence="5">SurA-like protein</fullName>
    </recommendedName>
</protein>
<keyword evidence="4" id="KW-1185">Reference proteome</keyword>
<feature type="chain" id="PRO_5038473770" description="SurA-like protein" evidence="2">
    <location>
        <begin position="27"/>
        <end position="216"/>
    </location>
</feature>
<dbReference type="Proteomes" id="UP000610966">
    <property type="component" value="Unassembled WGS sequence"/>
</dbReference>
<gene>
    <name evidence="3" type="ORF">Mth01_41430</name>
</gene>
<keyword evidence="2" id="KW-0732">Signal</keyword>
<dbReference type="InterPro" id="IPR027304">
    <property type="entry name" value="Trigger_fact/SurA_dom_sf"/>
</dbReference>
<sequence>MKSYRVRVAAAVVVAAVAAGPLSACAPVQAGAAAIVGKERVSSSELDAAVRSIHEDAAANGLDGADKQRATPPLPGPRQVLTTMATTRQLIEFGRQKGINVTDREIDDMLIGVETQAKQQGMTVNQMLLLNGIPLSEGRTVVRALLTQQKLGSRMAGAAADPQTAAEKLGKEVEAAVPIKFSPRYGKFDPQQGIFLADDRFGAVQSAAPAAAVPQD</sequence>
<proteinExistence type="predicted"/>
<dbReference type="Pfam" id="PF13624">
    <property type="entry name" value="SurA_N_3"/>
    <property type="match status" value="1"/>
</dbReference>
<accession>A0A8J3RBP3</accession>
<name>A0A8J3RBP3_9ACTN</name>
<feature type="region of interest" description="Disordered" evidence="1">
    <location>
        <begin position="57"/>
        <end position="76"/>
    </location>
</feature>
<reference evidence="3" key="1">
    <citation type="submission" date="2021-01" db="EMBL/GenBank/DDBJ databases">
        <title>Whole genome shotgun sequence of Sphaerimonospora thailandensis NBRC 107569.</title>
        <authorList>
            <person name="Komaki H."/>
            <person name="Tamura T."/>
        </authorList>
    </citation>
    <scope>NUCLEOTIDE SEQUENCE</scope>
    <source>
        <strain evidence="3">NBRC 107569</strain>
    </source>
</reference>
<dbReference type="RefSeq" id="WP_204017568.1">
    <property type="nucleotide sequence ID" value="NZ_BOOG01000041.1"/>
</dbReference>
<evidence type="ECO:0000256" key="1">
    <source>
        <dbReference type="SAM" id="MobiDB-lite"/>
    </source>
</evidence>
<dbReference type="AlphaFoldDB" id="A0A8J3RBP3"/>
<dbReference type="Gene3D" id="1.10.4030.10">
    <property type="entry name" value="Porin chaperone SurA, peptide-binding domain"/>
    <property type="match status" value="1"/>
</dbReference>